<evidence type="ECO:0000259" key="1">
    <source>
        <dbReference type="PROSITE" id="PS51379"/>
    </source>
</evidence>
<dbReference type="PANTHER" id="PTHR46156:SF1">
    <property type="entry name" value="ZINC FINGER CCCH DOMAIN-CONTAINING PROTEIN 3"/>
    <property type="match status" value="1"/>
</dbReference>
<dbReference type="PANTHER" id="PTHR46156">
    <property type="entry name" value="CCCH ZINGC FINGER"/>
    <property type="match status" value="1"/>
</dbReference>
<evidence type="ECO:0000313" key="3">
    <source>
        <dbReference type="Proteomes" id="UP000015105"/>
    </source>
</evidence>
<reference evidence="3" key="2">
    <citation type="journal article" date="2017" name="Nat. Plants">
        <title>The Aegilops tauschii genome reveals multiple impacts of transposons.</title>
        <authorList>
            <person name="Zhao G."/>
            <person name="Zou C."/>
            <person name="Li K."/>
            <person name="Wang K."/>
            <person name="Li T."/>
            <person name="Gao L."/>
            <person name="Zhang X."/>
            <person name="Wang H."/>
            <person name="Yang Z."/>
            <person name="Liu X."/>
            <person name="Jiang W."/>
            <person name="Mao L."/>
            <person name="Kong X."/>
            <person name="Jiao Y."/>
            <person name="Jia J."/>
        </authorList>
    </citation>
    <scope>NUCLEOTIDE SEQUENCE [LARGE SCALE GENOMIC DNA]</scope>
    <source>
        <strain evidence="3">cv. AL8/78</strain>
    </source>
</reference>
<organism evidence="2 3">
    <name type="scientific">Aegilops tauschii subsp. strangulata</name>
    <name type="common">Goatgrass</name>
    <dbReference type="NCBI Taxonomy" id="200361"/>
    <lineage>
        <taxon>Eukaryota</taxon>
        <taxon>Viridiplantae</taxon>
        <taxon>Streptophyta</taxon>
        <taxon>Embryophyta</taxon>
        <taxon>Tracheophyta</taxon>
        <taxon>Spermatophyta</taxon>
        <taxon>Magnoliopsida</taxon>
        <taxon>Liliopsida</taxon>
        <taxon>Poales</taxon>
        <taxon>Poaceae</taxon>
        <taxon>BOP clade</taxon>
        <taxon>Pooideae</taxon>
        <taxon>Triticodae</taxon>
        <taxon>Triticeae</taxon>
        <taxon>Triticinae</taxon>
        <taxon>Aegilops</taxon>
    </lineage>
</organism>
<dbReference type="Gramene" id="AET7Gv21281700.5">
    <property type="protein sequence ID" value="AET7Gv21281700.5"/>
    <property type="gene ID" value="AET7Gv21281700"/>
</dbReference>
<proteinExistence type="predicted"/>
<dbReference type="EnsemblPlants" id="AET7Gv21281700.5">
    <property type="protein sequence ID" value="AET7Gv21281700.5"/>
    <property type="gene ID" value="AET7Gv21281700"/>
</dbReference>
<reference evidence="3" key="1">
    <citation type="journal article" date="2014" name="Science">
        <title>Ancient hybridizations among the ancestral genomes of bread wheat.</title>
        <authorList>
            <consortium name="International Wheat Genome Sequencing Consortium,"/>
            <person name="Marcussen T."/>
            <person name="Sandve S.R."/>
            <person name="Heier L."/>
            <person name="Spannagl M."/>
            <person name="Pfeifer M."/>
            <person name="Jakobsen K.S."/>
            <person name="Wulff B.B."/>
            <person name="Steuernagel B."/>
            <person name="Mayer K.F."/>
            <person name="Olsen O.A."/>
        </authorList>
    </citation>
    <scope>NUCLEOTIDE SEQUENCE [LARGE SCALE GENOMIC DNA]</scope>
    <source>
        <strain evidence="3">cv. AL8/78</strain>
    </source>
</reference>
<accession>A0A453T7W3</accession>
<sequence>MQDCSYFLKGDSFHSQCIILEFCFCNIFLDHMICILAGLCTNTACPYRHVKVNSKAPACEDFLKGYCADGDEVLNDTTEIFQSYSSITIARGWNSALSSKADS</sequence>
<dbReference type="AlphaFoldDB" id="A0A453T7W3"/>
<dbReference type="GO" id="GO:0005634">
    <property type="term" value="C:nucleus"/>
    <property type="evidence" value="ECO:0007669"/>
    <property type="project" value="TreeGrafter"/>
</dbReference>
<reference evidence="2" key="5">
    <citation type="journal article" date="2021" name="G3 (Bethesda)">
        <title>Aegilops tauschii genome assembly Aet v5.0 features greater sequence contiguity and improved annotation.</title>
        <authorList>
            <person name="Wang L."/>
            <person name="Zhu T."/>
            <person name="Rodriguez J.C."/>
            <person name="Deal K.R."/>
            <person name="Dubcovsky J."/>
            <person name="McGuire P.E."/>
            <person name="Lux T."/>
            <person name="Spannagl M."/>
            <person name="Mayer K.F.X."/>
            <person name="Baldrich P."/>
            <person name="Meyers B.C."/>
            <person name="Huo N."/>
            <person name="Gu Y.Q."/>
            <person name="Zhou H."/>
            <person name="Devos K.M."/>
            <person name="Bennetzen J.L."/>
            <person name="Unver T."/>
            <person name="Budak H."/>
            <person name="Gulick P.J."/>
            <person name="Galiba G."/>
            <person name="Kalapos B."/>
            <person name="Nelson D.R."/>
            <person name="Li P."/>
            <person name="You F.M."/>
            <person name="Luo M.C."/>
            <person name="Dvorak J."/>
        </authorList>
    </citation>
    <scope>NUCLEOTIDE SEQUENCE [LARGE SCALE GENOMIC DNA]</scope>
    <source>
        <strain evidence="2">cv. AL8/78</strain>
    </source>
</reference>
<dbReference type="InterPro" id="IPR017896">
    <property type="entry name" value="4Fe4S_Fe-S-bd"/>
</dbReference>
<evidence type="ECO:0000313" key="2">
    <source>
        <dbReference type="EnsemblPlants" id="AET7Gv21281700.5"/>
    </source>
</evidence>
<dbReference type="PROSITE" id="PS51379">
    <property type="entry name" value="4FE4S_FER_2"/>
    <property type="match status" value="1"/>
</dbReference>
<feature type="domain" description="4Fe-4S ferredoxin-type" evidence="1">
    <location>
        <begin position="25"/>
        <end position="55"/>
    </location>
</feature>
<reference evidence="2" key="3">
    <citation type="journal article" date="2017" name="Nature">
        <title>Genome sequence of the progenitor of the wheat D genome Aegilops tauschii.</title>
        <authorList>
            <person name="Luo M.C."/>
            <person name="Gu Y.Q."/>
            <person name="Puiu D."/>
            <person name="Wang H."/>
            <person name="Twardziok S.O."/>
            <person name="Deal K.R."/>
            <person name="Huo N."/>
            <person name="Zhu T."/>
            <person name="Wang L."/>
            <person name="Wang Y."/>
            <person name="McGuire P.E."/>
            <person name="Liu S."/>
            <person name="Long H."/>
            <person name="Ramasamy R.K."/>
            <person name="Rodriguez J.C."/>
            <person name="Van S.L."/>
            <person name="Yuan L."/>
            <person name="Wang Z."/>
            <person name="Xia Z."/>
            <person name="Xiao L."/>
            <person name="Anderson O.D."/>
            <person name="Ouyang S."/>
            <person name="Liang Y."/>
            <person name="Zimin A.V."/>
            <person name="Pertea G."/>
            <person name="Qi P."/>
            <person name="Bennetzen J.L."/>
            <person name="Dai X."/>
            <person name="Dawson M.W."/>
            <person name="Muller H.G."/>
            <person name="Kugler K."/>
            <person name="Rivarola-Duarte L."/>
            <person name="Spannagl M."/>
            <person name="Mayer K.F.X."/>
            <person name="Lu F.H."/>
            <person name="Bevan M.W."/>
            <person name="Leroy P."/>
            <person name="Li P."/>
            <person name="You F.M."/>
            <person name="Sun Q."/>
            <person name="Liu Z."/>
            <person name="Lyons E."/>
            <person name="Wicker T."/>
            <person name="Salzberg S.L."/>
            <person name="Devos K.M."/>
            <person name="Dvorak J."/>
        </authorList>
    </citation>
    <scope>NUCLEOTIDE SEQUENCE [LARGE SCALE GENOMIC DNA]</scope>
    <source>
        <strain evidence="2">cv. AL8/78</strain>
    </source>
</reference>
<keyword evidence="3" id="KW-1185">Reference proteome</keyword>
<name>A0A453T7W3_AEGTS</name>
<dbReference type="Proteomes" id="UP000015105">
    <property type="component" value="Chromosome 7D"/>
</dbReference>
<protein>
    <recommendedName>
        <fullName evidence="1">4Fe-4S ferredoxin-type domain-containing protein</fullName>
    </recommendedName>
</protein>
<reference evidence="2" key="4">
    <citation type="submission" date="2019-03" db="UniProtKB">
        <authorList>
            <consortium name="EnsemblPlants"/>
        </authorList>
    </citation>
    <scope>IDENTIFICATION</scope>
</reference>